<dbReference type="AlphaFoldDB" id="A0A9P0TAT4"/>
<keyword evidence="4" id="KW-1185">Reference proteome</keyword>
<feature type="domain" description="DUF4746" evidence="2">
    <location>
        <begin position="297"/>
        <end position="552"/>
    </location>
</feature>
<evidence type="ECO:0000313" key="3">
    <source>
        <dbReference type="EMBL" id="CAH4029057.1"/>
    </source>
</evidence>
<dbReference type="InterPro" id="IPR036249">
    <property type="entry name" value="Thioredoxin-like_sf"/>
</dbReference>
<feature type="coiled-coil region" evidence="1">
    <location>
        <begin position="298"/>
        <end position="346"/>
    </location>
</feature>
<dbReference type="EMBL" id="CALOZG010000006">
    <property type="protein sequence ID" value="CAH4029057.1"/>
    <property type="molecule type" value="Genomic_DNA"/>
</dbReference>
<comment type="caution">
    <text evidence="3">The sequence shown here is derived from an EMBL/GenBank/DDBJ whole genome shotgun (WGS) entry which is preliminary data.</text>
</comment>
<dbReference type="Proteomes" id="UP001152562">
    <property type="component" value="Unassembled WGS sequence"/>
</dbReference>
<dbReference type="PANTHER" id="PTHR46135:SF3">
    <property type="entry name" value="NME_NM23 FAMILY MEMBER 8"/>
    <property type="match status" value="1"/>
</dbReference>
<evidence type="ECO:0000256" key="1">
    <source>
        <dbReference type="SAM" id="Coils"/>
    </source>
</evidence>
<evidence type="ECO:0000259" key="2">
    <source>
        <dbReference type="Pfam" id="PF15928"/>
    </source>
</evidence>
<dbReference type="SUPFAM" id="SSF52833">
    <property type="entry name" value="Thioredoxin-like"/>
    <property type="match status" value="1"/>
</dbReference>
<gene>
    <name evidence="3" type="ORF">PIBRA_LOCUS5843</name>
</gene>
<dbReference type="PANTHER" id="PTHR46135">
    <property type="entry name" value="NME/NM23 FAMILY MEMBER 8"/>
    <property type="match status" value="1"/>
</dbReference>
<dbReference type="Gene3D" id="3.40.30.10">
    <property type="entry name" value="Glutaredoxin"/>
    <property type="match status" value="1"/>
</dbReference>
<name>A0A9P0TAT4_PIEBR</name>
<keyword evidence="1" id="KW-0175">Coiled coil</keyword>
<dbReference type="InterPro" id="IPR031827">
    <property type="entry name" value="DUF4746"/>
</dbReference>
<feature type="coiled-coil region" evidence="1">
    <location>
        <begin position="146"/>
        <end position="173"/>
    </location>
</feature>
<sequence length="564" mass="66035">MAKKKQIQLFIDINNQREFDYMLEHNLDRIICVEVFCEFSGPCTALDHLFVRMKLDWSDGQMVLLRVLADEVEALRRFRYQSQPVFIFILNKRITSIFRGVDNIRFAEMAKREIDLYKQHQKGISFERPTYEISEPMPEDLEWQTKYTEEKQLENQQQEARRAARQAARKQHRAKLMIPHLQQLNFVLYWPHARHAHPELYERWDLNNILMVGREEINLDRTTAEDILYAGDADINEASMHMLTSAPALAICFRLLDIDKHFVTLVRKILYEDITPSDTNEILQTAFDKYKSFSNTKEEIWERKLEEKRRKQEEAIEKRARRLSEMQRLARQAIQDAIEARRLEKERRKLELLKAGNLLALDKIKQEPDDENVDIIIPEVLPDEDESVSSEDDNEYFPPPGLLIPGFYAPSNDIAKTNGLAILFPKIVREYVIPEPEFLPPHVLVLLDIAKRHKALKILSKYREAIIHMGIFKLTTAYNAYHIAYSVKQYDSLNSSYDVENVNIAFMVSTNNDLGLLELMDISPSYVSKDEVVGEEECGAIFPVDYGDNYAEFEDFDAFEKIPY</sequence>
<dbReference type="InterPro" id="IPR051766">
    <property type="entry name" value="TXND_domain-containing"/>
</dbReference>
<protein>
    <recommendedName>
        <fullName evidence="2">DUF4746 domain-containing protein</fullName>
    </recommendedName>
</protein>
<evidence type="ECO:0000313" key="4">
    <source>
        <dbReference type="Proteomes" id="UP001152562"/>
    </source>
</evidence>
<accession>A0A9P0TAT4</accession>
<organism evidence="3 4">
    <name type="scientific">Pieris brassicae</name>
    <name type="common">White butterfly</name>
    <name type="synonym">Large white butterfly</name>
    <dbReference type="NCBI Taxonomy" id="7116"/>
    <lineage>
        <taxon>Eukaryota</taxon>
        <taxon>Metazoa</taxon>
        <taxon>Ecdysozoa</taxon>
        <taxon>Arthropoda</taxon>
        <taxon>Hexapoda</taxon>
        <taxon>Insecta</taxon>
        <taxon>Pterygota</taxon>
        <taxon>Neoptera</taxon>
        <taxon>Endopterygota</taxon>
        <taxon>Lepidoptera</taxon>
        <taxon>Glossata</taxon>
        <taxon>Ditrysia</taxon>
        <taxon>Papilionoidea</taxon>
        <taxon>Pieridae</taxon>
        <taxon>Pierinae</taxon>
        <taxon>Pieris</taxon>
    </lineage>
</organism>
<reference evidence="3" key="1">
    <citation type="submission" date="2022-05" db="EMBL/GenBank/DDBJ databases">
        <authorList>
            <person name="Okamura Y."/>
        </authorList>
    </citation>
    <scope>NUCLEOTIDE SEQUENCE</scope>
</reference>
<dbReference type="Pfam" id="PF15928">
    <property type="entry name" value="DUF4746"/>
    <property type="match status" value="1"/>
</dbReference>
<proteinExistence type="predicted"/>